<dbReference type="AlphaFoldDB" id="A0ABD2IF28"/>
<evidence type="ECO:0000259" key="4">
    <source>
        <dbReference type="PROSITE" id="PS51304"/>
    </source>
</evidence>
<evidence type="ECO:0000313" key="6">
    <source>
        <dbReference type="Proteomes" id="UP001620626"/>
    </source>
</evidence>
<dbReference type="EMBL" id="JBICBT010001248">
    <property type="protein sequence ID" value="KAL3076592.1"/>
    <property type="molecule type" value="Genomic_DNA"/>
</dbReference>
<feature type="region of interest" description="Disordered" evidence="3">
    <location>
        <begin position="149"/>
        <end position="241"/>
    </location>
</feature>
<dbReference type="Pfam" id="PF00337">
    <property type="entry name" value="Gal-bind_lectin"/>
    <property type="match status" value="1"/>
</dbReference>
<accession>A0ABD2IF28</accession>
<dbReference type="InterPro" id="IPR001079">
    <property type="entry name" value="Galectin_CRD"/>
</dbReference>
<proteinExistence type="predicted"/>
<evidence type="ECO:0000313" key="5">
    <source>
        <dbReference type="EMBL" id="KAL3076592.1"/>
    </source>
</evidence>
<reference evidence="5 6" key="1">
    <citation type="submission" date="2024-10" db="EMBL/GenBank/DDBJ databases">
        <authorList>
            <person name="Kim D."/>
        </authorList>
    </citation>
    <scope>NUCLEOTIDE SEQUENCE [LARGE SCALE GENOMIC DNA]</scope>
    <source>
        <strain evidence="5">BH-2024</strain>
    </source>
</reference>
<dbReference type="GO" id="GO:0030246">
    <property type="term" value="F:carbohydrate binding"/>
    <property type="evidence" value="ECO:0007669"/>
    <property type="project" value="UniProtKB-UniRule"/>
</dbReference>
<dbReference type="SUPFAM" id="SSF49899">
    <property type="entry name" value="Concanavalin A-like lectins/glucanases"/>
    <property type="match status" value="1"/>
</dbReference>
<feature type="compositionally biased region" description="Pro residues" evidence="3">
    <location>
        <begin position="169"/>
        <end position="186"/>
    </location>
</feature>
<feature type="domain" description="Galectin" evidence="4">
    <location>
        <begin position="14"/>
        <end position="143"/>
    </location>
</feature>
<evidence type="ECO:0000256" key="1">
    <source>
        <dbReference type="ARBA" id="ARBA00022734"/>
    </source>
</evidence>
<dbReference type="SMART" id="SM00908">
    <property type="entry name" value="Gal-bind_lectin"/>
    <property type="match status" value="1"/>
</dbReference>
<dbReference type="InterPro" id="IPR044156">
    <property type="entry name" value="Galectin-like"/>
</dbReference>
<dbReference type="CDD" id="cd00070">
    <property type="entry name" value="GLECT"/>
    <property type="match status" value="1"/>
</dbReference>
<gene>
    <name evidence="5" type="ORF">niasHT_033457</name>
</gene>
<dbReference type="SMART" id="SM00276">
    <property type="entry name" value="GLECT"/>
    <property type="match status" value="1"/>
</dbReference>
<protein>
    <recommendedName>
        <fullName evidence="2">Galectin</fullName>
    </recommendedName>
</protein>
<comment type="caution">
    <text evidence="5">The sequence shown here is derived from an EMBL/GenBank/DDBJ whole genome shotgun (WGS) entry which is preliminary data.</text>
</comment>
<organism evidence="5 6">
    <name type="scientific">Heterodera trifolii</name>
    <dbReference type="NCBI Taxonomy" id="157864"/>
    <lineage>
        <taxon>Eukaryota</taxon>
        <taxon>Metazoa</taxon>
        <taxon>Ecdysozoa</taxon>
        <taxon>Nematoda</taxon>
        <taxon>Chromadorea</taxon>
        <taxon>Rhabditida</taxon>
        <taxon>Tylenchina</taxon>
        <taxon>Tylenchomorpha</taxon>
        <taxon>Tylenchoidea</taxon>
        <taxon>Heteroderidae</taxon>
        <taxon>Heteroderinae</taxon>
        <taxon>Heterodera</taxon>
    </lineage>
</organism>
<dbReference type="PANTHER" id="PTHR11346">
    <property type="entry name" value="GALECTIN"/>
    <property type="match status" value="1"/>
</dbReference>
<dbReference type="Proteomes" id="UP001620626">
    <property type="component" value="Unassembled WGS sequence"/>
</dbReference>
<dbReference type="PROSITE" id="PS51304">
    <property type="entry name" value="GALECTIN"/>
    <property type="match status" value="1"/>
</dbReference>
<evidence type="ECO:0000256" key="3">
    <source>
        <dbReference type="SAM" id="MobiDB-lite"/>
    </source>
</evidence>
<dbReference type="InterPro" id="IPR013320">
    <property type="entry name" value="ConA-like_dom_sf"/>
</dbReference>
<sequence length="241" mass="26675">MSAVHTVENPPMPFRWPIEYGMQTGAEVIMTGATYSGQQKQFVVNLNGRGDDVVLHVNPRFKFLEDTIVLNNRSYAGWQKEERHRNKFAVGDTFRLRIVCHHSHFVIIVNDKEIAQFEHRMSPESVRSLEVNGDVVLHRVNLVNMAQPASAPAPTVQPMAPAPQFGQPMYPPPPSQPFGYAAPPPDVGFSPSIGGGHYPSMPPYPSASVPQQNAPADASQWHQPDYGAPKPNAPYPPYGHH</sequence>
<dbReference type="PANTHER" id="PTHR11346:SF171">
    <property type="entry name" value="GALECTIN"/>
    <property type="match status" value="1"/>
</dbReference>
<evidence type="ECO:0000256" key="2">
    <source>
        <dbReference type="RuleBase" id="RU102079"/>
    </source>
</evidence>
<keyword evidence="1 2" id="KW-0430">Lectin</keyword>
<dbReference type="Gene3D" id="2.60.120.200">
    <property type="match status" value="1"/>
</dbReference>
<feature type="compositionally biased region" description="Pro residues" evidence="3">
    <location>
        <begin position="231"/>
        <end position="241"/>
    </location>
</feature>
<name>A0ABD2IF28_9BILA</name>
<keyword evidence="6" id="KW-1185">Reference proteome</keyword>